<name>A0A5J4WPK1_9EUKA</name>
<dbReference type="Proteomes" id="UP000324800">
    <property type="component" value="Unassembled WGS sequence"/>
</dbReference>
<organism evidence="1 2">
    <name type="scientific">Streblomastix strix</name>
    <dbReference type="NCBI Taxonomy" id="222440"/>
    <lineage>
        <taxon>Eukaryota</taxon>
        <taxon>Metamonada</taxon>
        <taxon>Preaxostyla</taxon>
        <taxon>Oxymonadida</taxon>
        <taxon>Streblomastigidae</taxon>
        <taxon>Streblomastix</taxon>
    </lineage>
</organism>
<protein>
    <submittedName>
        <fullName evidence="1">Uncharacterized protein</fullName>
    </submittedName>
</protein>
<dbReference type="AlphaFoldDB" id="A0A5J4WPK1"/>
<accession>A0A5J4WPK1</accession>
<comment type="caution">
    <text evidence="1">The sequence shown here is derived from an EMBL/GenBank/DDBJ whole genome shotgun (WGS) entry which is preliminary data.</text>
</comment>
<evidence type="ECO:0000313" key="1">
    <source>
        <dbReference type="EMBL" id="KAA6396924.1"/>
    </source>
</evidence>
<evidence type="ECO:0000313" key="2">
    <source>
        <dbReference type="Proteomes" id="UP000324800"/>
    </source>
</evidence>
<sequence>MNTILREIGIRGATIYPLKHAASTELARQRPETTKLNIFTHHSVFSRAASNYYIYPANVEINQIAFQLVGSLDQSYLNHLVIKRWSD</sequence>
<proteinExistence type="predicted"/>
<reference evidence="1 2" key="1">
    <citation type="submission" date="2019-03" db="EMBL/GenBank/DDBJ databases">
        <title>Single cell metagenomics reveals metabolic interactions within the superorganism composed of flagellate Streblomastix strix and complex community of Bacteroidetes bacteria on its surface.</title>
        <authorList>
            <person name="Treitli S.C."/>
            <person name="Kolisko M."/>
            <person name="Husnik F."/>
            <person name="Keeling P."/>
            <person name="Hampl V."/>
        </authorList>
    </citation>
    <scope>NUCLEOTIDE SEQUENCE [LARGE SCALE GENOMIC DNA]</scope>
    <source>
        <strain evidence="1">ST1C</strain>
    </source>
</reference>
<dbReference type="EMBL" id="SNRW01001311">
    <property type="protein sequence ID" value="KAA6396924.1"/>
    <property type="molecule type" value="Genomic_DNA"/>
</dbReference>
<gene>
    <name evidence="1" type="ORF">EZS28_007552</name>
</gene>